<evidence type="ECO:0000313" key="8">
    <source>
        <dbReference type="Proteomes" id="UP000321249"/>
    </source>
</evidence>
<name>A0A5C6TTX7_9SPHN</name>
<dbReference type="GO" id="GO:0008652">
    <property type="term" value="P:amino acid biosynthetic process"/>
    <property type="evidence" value="ECO:0007669"/>
    <property type="project" value="UniProtKB-KW"/>
</dbReference>
<dbReference type="EC" id="4.2.3.5" evidence="3"/>
<organism evidence="7 8">
    <name type="scientific">Allosphingosinicella ginsenosidimutans</name>
    <dbReference type="NCBI Taxonomy" id="1176539"/>
    <lineage>
        <taxon>Bacteria</taxon>
        <taxon>Pseudomonadati</taxon>
        <taxon>Pseudomonadota</taxon>
        <taxon>Alphaproteobacteria</taxon>
        <taxon>Sphingomonadales</taxon>
        <taxon>Sphingomonadaceae</taxon>
        <taxon>Allosphingosinicella</taxon>
    </lineage>
</organism>
<keyword evidence="5" id="KW-0057">Aromatic amino acid biosynthesis</keyword>
<dbReference type="Pfam" id="PF01264">
    <property type="entry name" value="Chorismate_synt"/>
    <property type="match status" value="1"/>
</dbReference>
<dbReference type="PANTHER" id="PTHR21085:SF0">
    <property type="entry name" value="CHORISMATE SYNTHASE"/>
    <property type="match status" value="1"/>
</dbReference>
<dbReference type="GO" id="GO:0009073">
    <property type="term" value="P:aromatic amino acid family biosynthetic process"/>
    <property type="evidence" value="ECO:0007669"/>
    <property type="project" value="UniProtKB-KW"/>
</dbReference>
<sequence length="210" mass="21037">MSAGPHGHVLRWSLWAGEEGGGALIDGCPPGIGLDEEAVGARLLSGLFEGRTTGTPIALVAGDRDRALLAAGAVAGKVIDGVAISTVIDGDDVRCVGEGVPVGWGAPVYARLDAELARAIGELDGVRRIEIGDGFAAARLTGAANADAMRAGPEFRANHAGGILGGISSGQPLLVRVGFDAPGEHSAALVAASVALVLADQKLLHRAQCG</sequence>
<evidence type="ECO:0000256" key="4">
    <source>
        <dbReference type="ARBA" id="ARBA00022605"/>
    </source>
</evidence>
<dbReference type="GO" id="GO:0009423">
    <property type="term" value="P:chorismate biosynthetic process"/>
    <property type="evidence" value="ECO:0007669"/>
    <property type="project" value="TreeGrafter"/>
</dbReference>
<comment type="caution">
    <text evidence="7">The sequence shown here is derived from an EMBL/GenBank/DDBJ whole genome shotgun (WGS) entry which is preliminary data.</text>
</comment>
<keyword evidence="8" id="KW-1185">Reference proteome</keyword>
<dbReference type="InterPro" id="IPR035904">
    <property type="entry name" value="Chorismate_synth_AroC_sf"/>
</dbReference>
<dbReference type="Proteomes" id="UP000321249">
    <property type="component" value="Unassembled WGS sequence"/>
</dbReference>
<dbReference type="OrthoDB" id="9771806at2"/>
<evidence type="ECO:0000256" key="1">
    <source>
        <dbReference type="ARBA" id="ARBA00005044"/>
    </source>
</evidence>
<accession>A0A5C6TTX7</accession>
<dbReference type="AlphaFoldDB" id="A0A5C6TTX7"/>
<gene>
    <name evidence="7" type="ORF">FRZ32_08670</name>
</gene>
<evidence type="ECO:0000256" key="6">
    <source>
        <dbReference type="ARBA" id="ARBA00023239"/>
    </source>
</evidence>
<dbReference type="SUPFAM" id="SSF103263">
    <property type="entry name" value="Chorismate synthase, AroC"/>
    <property type="match status" value="1"/>
</dbReference>
<dbReference type="GO" id="GO:0004107">
    <property type="term" value="F:chorismate synthase activity"/>
    <property type="evidence" value="ECO:0007669"/>
    <property type="project" value="UniProtKB-EC"/>
</dbReference>
<dbReference type="PANTHER" id="PTHR21085">
    <property type="entry name" value="CHORISMATE SYNTHASE"/>
    <property type="match status" value="1"/>
</dbReference>
<dbReference type="InterPro" id="IPR000453">
    <property type="entry name" value="Chorismate_synth"/>
</dbReference>
<dbReference type="Gene3D" id="3.60.150.10">
    <property type="entry name" value="Chorismate synthase AroC"/>
    <property type="match status" value="2"/>
</dbReference>
<evidence type="ECO:0000256" key="5">
    <source>
        <dbReference type="ARBA" id="ARBA00023141"/>
    </source>
</evidence>
<evidence type="ECO:0000256" key="3">
    <source>
        <dbReference type="ARBA" id="ARBA00013036"/>
    </source>
</evidence>
<reference evidence="7 8" key="1">
    <citation type="journal article" date="2015" name="J. Microbiol.">
        <title>Sphingosinicella ginsenosidimutans sp. nov., with ginsenoside converting activity.</title>
        <authorList>
            <person name="Kim J.K."/>
            <person name="Kang M.S."/>
            <person name="Park S.C."/>
            <person name="Kim K.M."/>
            <person name="Choi K."/>
            <person name="Yoon M.H."/>
            <person name="Im W.T."/>
        </authorList>
    </citation>
    <scope>NUCLEOTIDE SEQUENCE [LARGE SCALE GENOMIC DNA]</scope>
    <source>
        <strain evidence="7 8">BS-11</strain>
    </source>
</reference>
<dbReference type="GO" id="GO:0010181">
    <property type="term" value="F:FMN binding"/>
    <property type="evidence" value="ECO:0007669"/>
    <property type="project" value="TreeGrafter"/>
</dbReference>
<evidence type="ECO:0000313" key="7">
    <source>
        <dbReference type="EMBL" id="TXC63726.1"/>
    </source>
</evidence>
<keyword evidence="6" id="KW-0456">Lyase</keyword>
<proteinExistence type="inferred from homology"/>
<evidence type="ECO:0000256" key="2">
    <source>
        <dbReference type="ARBA" id="ARBA00008014"/>
    </source>
</evidence>
<keyword evidence="4" id="KW-0028">Amino-acid biosynthesis</keyword>
<dbReference type="RefSeq" id="WP_147043132.1">
    <property type="nucleotide sequence ID" value="NZ_BAABIR010000004.1"/>
</dbReference>
<protein>
    <recommendedName>
        <fullName evidence="3">chorismate synthase</fullName>
        <ecNumber evidence="3">4.2.3.5</ecNumber>
    </recommendedName>
</protein>
<comment type="pathway">
    <text evidence="1">Metabolic intermediate biosynthesis; chorismate biosynthesis; chorismate from D-erythrose 4-phosphate and phosphoenolpyruvate: step 7/7.</text>
</comment>
<dbReference type="EMBL" id="VOQQ01000001">
    <property type="protein sequence ID" value="TXC63726.1"/>
    <property type="molecule type" value="Genomic_DNA"/>
</dbReference>
<dbReference type="GO" id="GO:0005829">
    <property type="term" value="C:cytosol"/>
    <property type="evidence" value="ECO:0007669"/>
    <property type="project" value="TreeGrafter"/>
</dbReference>
<comment type="similarity">
    <text evidence="2">Belongs to the chorismate synthase family.</text>
</comment>